<organism evidence="2 3">
    <name type="scientific">Brachionus plicatilis</name>
    <name type="common">Marine rotifer</name>
    <name type="synonym">Brachionus muelleri</name>
    <dbReference type="NCBI Taxonomy" id="10195"/>
    <lineage>
        <taxon>Eukaryota</taxon>
        <taxon>Metazoa</taxon>
        <taxon>Spiralia</taxon>
        <taxon>Gnathifera</taxon>
        <taxon>Rotifera</taxon>
        <taxon>Eurotatoria</taxon>
        <taxon>Monogononta</taxon>
        <taxon>Pseudotrocha</taxon>
        <taxon>Ploima</taxon>
        <taxon>Brachionidae</taxon>
        <taxon>Brachionus</taxon>
    </lineage>
</organism>
<dbReference type="OrthoDB" id="300855at2759"/>
<sequence length="98" mass="10854">MASIEDKQSNGEPDDLSFLRTEDYICLNCSVVTQNGISRRMALAAEAFGNKMCFLEDITLENVTPDFPACIFVLEQALSVRALQEFVNSSENSNLSII</sequence>
<dbReference type="STRING" id="10195.A0A3M7R0S9"/>
<evidence type="ECO:0000259" key="1">
    <source>
        <dbReference type="Pfam" id="PF08709"/>
    </source>
</evidence>
<dbReference type="GO" id="GO:0005790">
    <property type="term" value="C:smooth endoplasmic reticulum"/>
    <property type="evidence" value="ECO:0007669"/>
    <property type="project" value="TreeGrafter"/>
</dbReference>
<dbReference type="Pfam" id="PF08709">
    <property type="entry name" value="Ins145_P3_rec"/>
    <property type="match status" value="1"/>
</dbReference>
<dbReference type="EMBL" id="REGN01004503">
    <property type="protein sequence ID" value="RNA17192.1"/>
    <property type="molecule type" value="Genomic_DNA"/>
</dbReference>
<dbReference type="GO" id="GO:0014808">
    <property type="term" value="P:release of sequestered calcium ion into cytosol by sarcoplasmic reticulum"/>
    <property type="evidence" value="ECO:0007669"/>
    <property type="project" value="TreeGrafter"/>
</dbReference>
<dbReference type="GO" id="GO:0006941">
    <property type="term" value="P:striated muscle contraction"/>
    <property type="evidence" value="ECO:0007669"/>
    <property type="project" value="TreeGrafter"/>
</dbReference>
<evidence type="ECO:0000313" key="2">
    <source>
        <dbReference type="EMBL" id="RNA17192.1"/>
    </source>
</evidence>
<protein>
    <submittedName>
        <fullName evidence="2">Ryanodine receptor</fullName>
    </submittedName>
</protein>
<keyword evidence="3" id="KW-1185">Reference proteome</keyword>
<dbReference type="GO" id="GO:0042383">
    <property type="term" value="C:sarcolemma"/>
    <property type="evidence" value="ECO:0007669"/>
    <property type="project" value="TreeGrafter"/>
</dbReference>
<comment type="caution">
    <text evidence="2">The sequence shown here is derived from an EMBL/GenBank/DDBJ whole genome shotgun (WGS) entry which is preliminary data.</text>
</comment>
<proteinExistence type="predicted"/>
<dbReference type="GO" id="GO:0005219">
    <property type="term" value="F:ryanodine-sensitive calcium-release channel activity"/>
    <property type="evidence" value="ECO:0007669"/>
    <property type="project" value="TreeGrafter"/>
</dbReference>
<dbReference type="PANTHER" id="PTHR46399:SF8">
    <property type="entry name" value="B30.2_SPRY DOMAIN-CONTAINING PROTEIN"/>
    <property type="match status" value="1"/>
</dbReference>
<dbReference type="InterPro" id="IPR014821">
    <property type="entry name" value="Ins145_P3_rcpt"/>
</dbReference>
<dbReference type="Gene3D" id="2.80.10.50">
    <property type="match status" value="1"/>
</dbReference>
<gene>
    <name evidence="2" type="ORF">BpHYR1_014459</name>
</gene>
<dbReference type="InterPro" id="IPR015925">
    <property type="entry name" value="Ryanodine_IP3_receptor"/>
</dbReference>
<dbReference type="GO" id="GO:0033017">
    <property type="term" value="C:sarcoplasmic reticulum membrane"/>
    <property type="evidence" value="ECO:0007669"/>
    <property type="project" value="TreeGrafter"/>
</dbReference>
<accession>A0A3M7R0S9</accession>
<dbReference type="PANTHER" id="PTHR46399">
    <property type="entry name" value="B30.2/SPRY DOMAIN-CONTAINING PROTEIN"/>
    <property type="match status" value="1"/>
</dbReference>
<dbReference type="GO" id="GO:0034704">
    <property type="term" value="C:calcium channel complex"/>
    <property type="evidence" value="ECO:0007669"/>
    <property type="project" value="TreeGrafter"/>
</dbReference>
<dbReference type="Proteomes" id="UP000276133">
    <property type="component" value="Unassembled WGS sequence"/>
</dbReference>
<reference evidence="2 3" key="1">
    <citation type="journal article" date="2018" name="Sci. Rep.">
        <title>Genomic signatures of local adaptation to the degree of environmental predictability in rotifers.</title>
        <authorList>
            <person name="Franch-Gras L."/>
            <person name="Hahn C."/>
            <person name="Garcia-Roger E.M."/>
            <person name="Carmona M.J."/>
            <person name="Serra M."/>
            <person name="Gomez A."/>
        </authorList>
    </citation>
    <scope>NUCLEOTIDE SEQUENCE [LARGE SCALE GENOMIC DNA]</scope>
    <source>
        <strain evidence="2">HYR1</strain>
    </source>
</reference>
<evidence type="ECO:0000313" key="3">
    <source>
        <dbReference type="Proteomes" id="UP000276133"/>
    </source>
</evidence>
<feature type="domain" description="Inositol 1,4,5-trisphosphate/ryanodine receptor" evidence="1">
    <location>
        <begin position="16"/>
        <end position="93"/>
    </location>
</feature>
<name>A0A3M7R0S9_BRAPC</name>
<dbReference type="AlphaFoldDB" id="A0A3M7R0S9"/>
<keyword evidence="2" id="KW-0675">Receptor</keyword>
<dbReference type="GO" id="GO:0030018">
    <property type="term" value="C:Z disc"/>
    <property type="evidence" value="ECO:0007669"/>
    <property type="project" value="TreeGrafter"/>
</dbReference>